<feature type="domain" description="C-type lectin" evidence="5">
    <location>
        <begin position="45"/>
        <end position="139"/>
    </location>
</feature>
<dbReference type="SMART" id="SM00034">
    <property type="entry name" value="CLECT"/>
    <property type="match status" value="1"/>
</dbReference>
<evidence type="ECO:0000313" key="7">
    <source>
        <dbReference type="Proteomes" id="UP000472260"/>
    </source>
</evidence>
<dbReference type="InterPro" id="IPR001304">
    <property type="entry name" value="C-type_lectin-like"/>
</dbReference>
<evidence type="ECO:0000259" key="5">
    <source>
        <dbReference type="PROSITE" id="PS50041"/>
    </source>
</evidence>
<dbReference type="InterPro" id="IPR016186">
    <property type="entry name" value="C-type_lectin-like/link_sf"/>
</dbReference>
<dbReference type="InterPro" id="IPR033989">
    <property type="entry name" value="CD209-like_CTLD"/>
</dbReference>
<name>A0A671L454_9TELE</name>
<reference evidence="6" key="1">
    <citation type="submission" date="2025-08" db="UniProtKB">
        <authorList>
            <consortium name="Ensembl"/>
        </authorList>
    </citation>
    <scope>IDENTIFICATION</scope>
</reference>
<dbReference type="Gene3D" id="3.10.100.10">
    <property type="entry name" value="Mannose-Binding Protein A, subunit A"/>
    <property type="match status" value="2"/>
</dbReference>
<feature type="signal peptide" evidence="4">
    <location>
        <begin position="1"/>
        <end position="16"/>
    </location>
</feature>
<reference evidence="6" key="2">
    <citation type="submission" date="2025-09" db="UniProtKB">
        <authorList>
            <consortium name="Ensembl"/>
        </authorList>
    </citation>
    <scope>IDENTIFICATION</scope>
</reference>
<feature type="region of interest" description="Disordered" evidence="3">
    <location>
        <begin position="27"/>
        <end position="46"/>
    </location>
</feature>
<dbReference type="PROSITE" id="PS50041">
    <property type="entry name" value="C_TYPE_LECTIN_2"/>
    <property type="match status" value="1"/>
</dbReference>
<protein>
    <recommendedName>
        <fullName evidence="5">C-type lectin domain-containing protein</fullName>
    </recommendedName>
</protein>
<evidence type="ECO:0000256" key="3">
    <source>
        <dbReference type="SAM" id="MobiDB-lite"/>
    </source>
</evidence>
<dbReference type="InterPro" id="IPR051004">
    <property type="entry name" value="DC-SIGN_domain-containing"/>
</dbReference>
<keyword evidence="2" id="KW-1015">Disulfide bond</keyword>
<dbReference type="Ensembl" id="ENSSANT00000015730.1">
    <property type="protein sequence ID" value="ENSSANP00000014763.1"/>
    <property type="gene ID" value="ENSSANG00000007794.1"/>
</dbReference>
<dbReference type="SUPFAM" id="SSF56436">
    <property type="entry name" value="C-type lectin-like"/>
    <property type="match status" value="1"/>
</dbReference>
<dbReference type="InterPro" id="IPR018378">
    <property type="entry name" value="C-type_lectin_CS"/>
</dbReference>
<dbReference type="PROSITE" id="PS00615">
    <property type="entry name" value="C_TYPE_LECTIN_1"/>
    <property type="match status" value="1"/>
</dbReference>
<keyword evidence="4" id="KW-0732">Signal</keyword>
<dbReference type="PANTHER" id="PTHR22802">
    <property type="entry name" value="C-TYPE LECTIN SUPERFAMILY MEMBER"/>
    <property type="match status" value="1"/>
</dbReference>
<dbReference type="Proteomes" id="UP000472260">
    <property type="component" value="Unassembled WGS sequence"/>
</dbReference>
<keyword evidence="7" id="KW-1185">Reference proteome</keyword>
<evidence type="ECO:0000313" key="6">
    <source>
        <dbReference type="Ensembl" id="ENSSANP00000014763.1"/>
    </source>
</evidence>
<feature type="chain" id="PRO_5045274317" description="C-type lectin domain-containing protein" evidence="4">
    <location>
        <begin position="17"/>
        <end position="145"/>
    </location>
</feature>
<dbReference type="Pfam" id="PF00059">
    <property type="entry name" value="Lectin_C"/>
    <property type="match status" value="1"/>
</dbReference>
<dbReference type="CDD" id="cd03590">
    <property type="entry name" value="CLECT_DC-SIGN_like"/>
    <property type="match status" value="1"/>
</dbReference>
<organism evidence="6 7">
    <name type="scientific">Sinocyclocheilus anshuiensis</name>
    <dbReference type="NCBI Taxonomy" id="1608454"/>
    <lineage>
        <taxon>Eukaryota</taxon>
        <taxon>Metazoa</taxon>
        <taxon>Chordata</taxon>
        <taxon>Craniata</taxon>
        <taxon>Vertebrata</taxon>
        <taxon>Euteleostomi</taxon>
        <taxon>Actinopterygii</taxon>
        <taxon>Neopterygii</taxon>
        <taxon>Teleostei</taxon>
        <taxon>Ostariophysi</taxon>
        <taxon>Cypriniformes</taxon>
        <taxon>Cyprinidae</taxon>
        <taxon>Cyprininae</taxon>
        <taxon>Sinocyclocheilus</taxon>
    </lineage>
</organism>
<dbReference type="GO" id="GO:0030246">
    <property type="term" value="F:carbohydrate binding"/>
    <property type="evidence" value="ECO:0007669"/>
    <property type="project" value="UniProtKB-KW"/>
</dbReference>
<evidence type="ECO:0000256" key="1">
    <source>
        <dbReference type="ARBA" id="ARBA00022734"/>
    </source>
</evidence>
<accession>A0A671L454</accession>
<dbReference type="AlphaFoldDB" id="A0A671L454"/>
<dbReference type="PANTHER" id="PTHR22802:SF471">
    <property type="entry name" value="CD209F ANTIGEN"/>
    <property type="match status" value="1"/>
</dbReference>
<keyword evidence="1" id="KW-0430">Lectin</keyword>
<dbReference type="InterPro" id="IPR016187">
    <property type="entry name" value="CTDL_fold"/>
</dbReference>
<evidence type="ECO:0000256" key="2">
    <source>
        <dbReference type="ARBA" id="ARBA00023157"/>
    </source>
</evidence>
<evidence type="ECO:0000256" key="4">
    <source>
        <dbReference type="SAM" id="SignalP"/>
    </source>
</evidence>
<sequence>MVLLCVLLMTAVIVLCVHIHTKQHKLHRRDKPATNQDHQPHRRKRPSSFYFVSSEWKSWNESRRFCTERGADLTIINIWIGLTDSDVEGRWKWVDGITLTSGFWGTGEPNGQRGENCIASYPSGWYDYPCSNAFKWICEKKLKNE</sequence>
<proteinExistence type="predicted"/>